<dbReference type="EMBL" id="WQLB01000064">
    <property type="protein sequence ID" value="MVN89443.1"/>
    <property type="molecule type" value="Genomic_DNA"/>
</dbReference>
<dbReference type="RefSeq" id="WP_157461701.1">
    <property type="nucleotide sequence ID" value="NZ_WQLB01000064.1"/>
</dbReference>
<sequence length="99" mass="11067">MKPDIKTILCLSDTHLLQYEVETSTLYLDIVGHYGEYRLKLSNCSLLKIDFLGELSPGSGSIHEADVSAETLMLEMVDRRITVNFGELQLIQLSAGLNH</sequence>
<organism evidence="1 2">
    <name type="scientific">Deinococcus arboris</name>
    <dbReference type="NCBI Taxonomy" id="2682977"/>
    <lineage>
        <taxon>Bacteria</taxon>
        <taxon>Thermotogati</taxon>
        <taxon>Deinococcota</taxon>
        <taxon>Deinococci</taxon>
        <taxon>Deinococcales</taxon>
        <taxon>Deinococcaceae</taxon>
        <taxon>Deinococcus</taxon>
    </lineage>
</organism>
<reference evidence="1 2" key="1">
    <citation type="submission" date="2019-12" db="EMBL/GenBank/DDBJ databases">
        <title>Deinococcus sp. HMF7620 Genome sequencing and assembly.</title>
        <authorList>
            <person name="Kang H."/>
            <person name="Kim H."/>
            <person name="Joh K."/>
        </authorList>
    </citation>
    <scope>NUCLEOTIDE SEQUENCE [LARGE SCALE GENOMIC DNA]</scope>
    <source>
        <strain evidence="1 2">HMF7620</strain>
    </source>
</reference>
<comment type="caution">
    <text evidence="1">The sequence shown here is derived from an EMBL/GenBank/DDBJ whole genome shotgun (WGS) entry which is preliminary data.</text>
</comment>
<evidence type="ECO:0000313" key="1">
    <source>
        <dbReference type="EMBL" id="MVN89443.1"/>
    </source>
</evidence>
<evidence type="ECO:0000313" key="2">
    <source>
        <dbReference type="Proteomes" id="UP000483286"/>
    </source>
</evidence>
<accession>A0A7C9MBX7</accession>
<dbReference type="Proteomes" id="UP000483286">
    <property type="component" value="Unassembled WGS sequence"/>
</dbReference>
<proteinExistence type="predicted"/>
<dbReference type="AlphaFoldDB" id="A0A7C9MBX7"/>
<keyword evidence="2" id="KW-1185">Reference proteome</keyword>
<protein>
    <submittedName>
        <fullName evidence="1">Uncharacterized protein</fullName>
    </submittedName>
</protein>
<name>A0A7C9MBX7_9DEIO</name>
<gene>
    <name evidence="1" type="ORF">GO986_22165</name>
</gene>